<feature type="transmembrane region" description="Helical" evidence="1">
    <location>
        <begin position="119"/>
        <end position="140"/>
    </location>
</feature>
<reference evidence="2 3" key="1">
    <citation type="submission" date="2016-12" db="EMBL/GenBank/DDBJ databases">
        <authorList>
            <person name="Song W.-J."/>
            <person name="Kurnit D.M."/>
        </authorList>
    </citation>
    <scope>NUCLEOTIDE SEQUENCE [LARGE SCALE GENOMIC DNA]</scope>
    <source>
        <strain evidence="2 3">CGB1038-1_S1</strain>
    </source>
</reference>
<dbReference type="RefSeq" id="WP_077151518.1">
    <property type="nucleotide sequence ID" value="NZ_CABMMO010000005.1"/>
</dbReference>
<dbReference type="AlphaFoldDB" id="A0A1V2UKP5"/>
<accession>A0A1V2UKP5</accession>
<feature type="transmembrane region" description="Helical" evidence="1">
    <location>
        <begin position="163"/>
        <end position="179"/>
    </location>
</feature>
<evidence type="ECO:0000256" key="1">
    <source>
        <dbReference type="SAM" id="Phobius"/>
    </source>
</evidence>
<dbReference type="EMBL" id="MSTR01000005">
    <property type="protein sequence ID" value="ONN43582.1"/>
    <property type="molecule type" value="Genomic_DNA"/>
</dbReference>
<protein>
    <recommendedName>
        <fullName evidence="4">Polymerase</fullName>
    </recommendedName>
</protein>
<feature type="transmembrane region" description="Helical" evidence="1">
    <location>
        <begin position="306"/>
        <end position="331"/>
    </location>
</feature>
<sequence length="390" mass="45989">MVLNEIKKDKILILLLFLLFSSYILSFTKLPQSSIFYFLKFALSLIFIVVYILLNKSKIKISKENTILFSTLAVFSGIPIFFNATISNIVSFILLVVIYLPFIFIIFPNINKELMEKVLSIMYLSLFLFLFLPSIFLSFFNDNYYLQSNRYRFISYFNNPNELAQFCLVFFLLSFYYAFTSNTRINRKIISLLFSIISVYIIYLTDSRAVFLAVIVFVLFYVITSIFHFEKKQKSLMFLVILIIIMLILFSNNIFENNKNFLSYIDTLSSHRLSIWQDILSYDNLIFLFFGGFLQTHPQYQVITNAYVELFGKFGLIGLTLWCASVIKFLTNKNKTTKFDKYKTAIIFTYLLYYLFESGLSSIVNISSFFFWFMVSTDQLSNKKYYVEEN</sequence>
<organism evidence="2 3">
    <name type="scientific">Enterococcus mundtii</name>
    <dbReference type="NCBI Taxonomy" id="53346"/>
    <lineage>
        <taxon>Bacteria</taxon>
        <taxon>Bacillati</taxon>
        <taxon>Bacillota</taxon>
        <taxon>Bacilli</taxon>
        <taxon>Lactobacillales</taxon>
        <taxon>Enterococcaceae</taxon>
        <taxon>Enterococcus</taxon>
    </lineage>
</organism>
<keyword evidence="1" id="KW-0472">Membrane</keyword>
<keyword evidence="1" id="KW-1133">Transmembrane helix</keyword>
<feature type="transmembrane region" description="Helical" evidence="1">
    <location>
        <begin position="209"/>
        <end position="229"/>
    </location>
</feature>
<feature type="transmembrane region" description="Helical" evidence="1">
    <location>
        <begin position="66"/>
        <end position="83"/>
    </location>
</feature>
<comment type="caution">
    <text evidence="2">The sequence shown here is derived from an EMBL/GenBank/DDBJ whole genome shotgun (WGS) entry which is preliminary data.</text>
</comment>
<evidence type="ECO:0000313" key="3">
    <source>
        <dbReference type="Proteomes" id="UP000189299"/>
    </source>
</evidence>
<dbReference type="PANTHER" id="PTHR37422:SF17">
    <property type="entry name" value="O-ANTIGEN LIGASE"/>
    <property type="match status" value="1"/>
</dbReference>
<dbReference type="InterPro" id="IPR051533">
    <property type="entry name" value="WaaL-like"/>
</dbReference>
<feature type="transmembrane region" description="Helical" evidence="1">
    <location>
        <begin position="34"/>
        <end position="54"/>
    </location>
</feature>
<evidence type="ECO:0008006" key="4">
    <source>
        <dbReference type="Google" id="ProtNLM"/>
    </source>
</evidence>
<proteinExistence type="predicted"/>
<feature type="transmembrane region" description="Helical" evidence="1">
    <location>
        <begin position="186"/>
        <end position="203"/>
    </location>
</feature>
<feature type="transmembrane region" description="Helical" evidence="1">
    <location>
        <begin position="89"/>
        <end position="107"/>
    </location>
</feature>
<dbReference type="Proteomes" id="UP000189299">
    <property type="component" value="Unassembled WGS sequence"/>
</dbReference>
<evidence type="ECO:0000313" key="2">
    <source>
        <dbReference type="EMBL" id="ONN43582.1"/>
    </source>
</evidence>
<gene>
    <name evidence="2" type="ORF">BTN92_07060</name>
</gene>
<feature type="transmembrane region" description="Helical" evidence="1">
    <location>
        <begin position="236"/>
        <end position="255"/>
    </location>
</feature>
<feature type="transmembrane region" description="Helical" evidence="1">
    <location>
        <begin position="351"/>
        <end position="375"/>
    </location>
</feature>
<dbReference type="PANTHER" id="PTHR37422">
    <property type="entry name" value="TEICHURONIC ACID BIOSYNTHESIS PROTEIN TUAE"/>
    <property type="match status" value="1"/>
</dbReference>
<feature type="transmembrane region" description="Helical" evidence="1">
    <location>
        <begin position="12"/>
        <end position="28"/>
    </location>
</feature>
<keyword evidence="1" id="KW-0812">Transmembrane</keyword>
<name>A0A1V2UKP5_ENTMU</name>